<dbReference type="GO" id="GO:0003700">
    <property type="term" value="F:DNA-binding transcription factor activity"/>
    <property type="evidence" value="ECO:0007669"/>
    <property type="project" value="InterPro"/>
</dbReference>
<evidence type="ECO:0000256" key="8">
    <source>
        <dbReference type="ARBA" id="ARBA00022833"/>
    </source>
</evidence>
<dbReference type="InterPro" id="IPR002481">
    <property type="entry name" value="FUR"/>
</dbReference>
<dbReference type="PANTHER" id="PTHR33202">
    <property type="entry name" value="ZINC UPTAKE REGULATION PROTEIN"/>
    <property type="match status" value="1"/>
</dbReference>
<evidence type="ECO:0000256" key="12">
    <source>
        <dbReference type="PIRSR" id="PIRSR602481-1"/>
    </source>
</evidence>
<name>L1N276_9BACT</name>
<comment type="subunit">
    <text evidence="3">Homodimer.</text>
</comment>
<keyword evidence="10" id="KW-0238">DNA-binding</keyword>
<dbReference type="InterPro" id="IPR043135">
    <property type="entry name" value="Fur_C"/>
</dbReference>
<evidence type="ECO:0000256" key="7">
    <source>
        <dbReference type="ARBA" id="ARBA00022723"/>
    </source>
</evidence>
<feature type="binding site" evidence="12">
    <location>
        <position position="104"/>
    </location>
    <ligand>
        <name>Zn(2+)</name>
        <dbReference type="ChEBI" id="CHEBI:29105"/>
    </ligand>
</feature>
<comment type="subcellular location">
    <subcellularLocation>
        <location evidence="1">Cytoplasm</location>
    </subcellularLocation>
</comment>
<feature type="binding site" evidence="12">
    <location>
        <position position="101"/>
    </location>
    <ligand>
        <name>Zn(2+)</name>
        <dbReference type="ChEBI" id="CHEBI:29105"/>
    </ligand>
</feature>
<keyword evidence="6" id="KW-0678">Repressor</keyword>
<dbReference type="PANTHER" id="PTHR33202:SF2">
    <property type="entry name" value="FERRIC UPTAKE REGULATION PROTEIN"/>
    <property type="match status" value="1"/>
</dbReference>
<evidence type="ECO:0000256" key="3">
    <source>
        <dbReference type="ARBA" id="ARBA00011738"/>
    </source>
</evidence>
<dbReference type="AlphaFoldDB" id="L1N276"/>
<evidence type="ECO:0000313" key="14">
    <source>
        <dbReference type="Proteomes" id="UP000010433"/>
    </source>
</evidence>
<keyword evidence="14" id="KW-1185">Reference proteome</keyword>
<dbReference type="InterPro" id="IPR036390">
    <property type="entry name" value="WH_DNA-bd_sf"/>
</dbReference>
<dbReference type="GO" id="GO:0000976">
    <property type="term" value="F:transcription cis-regulatory region binding"/>
    <property type="evidence" value="ECO:0007669"/>
    <property type="project" value="TreeGrafter"/>
</dbReference>
<accession>L1N276</accession>
<evidence type="ECO:0000256" key="10">
    <source>
        <dbReference type="ARBA" id="ARBA00023125"/>
    </source>
</evidence>
<dbReference type="CDD" id="cd07153">
    <property type="entry name" value="Fur_like"/>
    <property type="match status" value="1"/>
</dbReference>
<dbReference type="EMBL" id="AMEP01000142">
    <property type="protein sequence ID" value="EKX97306.1"/>
    <property type="molecule type" value="Genomic_DNA"/>
</dbReference>
<dbReference type="GO" id="GO:0008270">
    <property type="term" value="F:zinc ion binding"/>
    <property type="evidence" value="ECO:0007669"/>
    <property type="project" value="TreeGrafter"/>
</dbReference>
<dbReference type="GO" id="GO:0005829">
    <property type="term" value="C:cytosol"/>
    <property type="evidence" value="ECO:0007669"/>
    <property type="project" value="TreeGrafter"/>
</dbReference>
<evidence type="ECO:0000256" key="1">
    <source>
        <dbReference type="ARBA" id="ARBA00004496"/>
    </source>
</evidence>
<evidence type="ECO:0000256" key="9">
    <source>
        <dbReference type="ARBA" id="ARBA00023015"/>
    </source>
</evidence>
<evidence type="ECO:0000256" key="2">
    <source>
        <dbReference type="ARBA" id="ARBA00007957"/>
    </source>
</evidence>
<evidence type="ECO:0000256" key="6">
    <source>
        <dbReference type="ARBA" id="ARBA00022491"/>
    </source>
</evidence>
<comment type="caution">
    <text evidence="13">The sequence shown here is derived from an EMBL/GenBank/DDBJ whole genome shotgun (WGS) entry which is preliminary data.</text>
</comment>
<dbReference type="OrthoDB" id="8659436at2"/>
<evidence type="ECO:0000313" key="13">
    <source>
        <dbReference type="EMBL" id="EKX97306.1"/>
    </source>
</evidence>
<dbReference type="Pfam" id="PF01475">
    <property type="entry name" value="FUR"/>
    <property type="match status" value="1"/>
</dbReference>
<comment type="similarity">
    <text evidence="2">Belongs to the Fur family.</text>
</comment>
<organism evidence="13 14">
    <name type="scientific">Hoylesella saccharolytica F0055</name>
    <dbReference type="NCBI Taxonomy" id="1127699"/>
    <lineage>
        <taxon>Bacteria</taxon>
        <taxon>Pseudomonadati</taxon>
        <taxon>Bacteroidota</taxon>
        <taxon>Bacteroidia</taxon>
        <taxon>Bacteroidales</taxon>
        <taxon>Prevotellaceae</taxon>
        <taxon>Hoylesella</taxon>
    </lineage>
</organism>
<dbReference type="Proteomes" id="UP000010433">
    <property type="component" value="Unassembled WGS sequence"/>
</dbReference>
<feature type="binding site" evidence="12">
    <location>
        <position position="143"/>
    </location>
    <ligand>
        <name>Zn(2+)</name>
        <dbReference type="ChEBI" id="CHEBI:29105"/>
    </ligand>
</feature>
<protein>
    <recommendedName>
        <fullName evidence="4">Ferric uptake regulation protein</fullName>
    </recommendedName>
</protein>
<dbReference type="PATRIC" id="fig|1127699.3.peg.2034"/>
<dbReference type="GO" id="GO:0045892">
    <property type="term" value="P:negative regulation of DNA-templated transcription"/>
    <property type="evidence" value="ECO:0007669"/>
    <property type="project" value="TreeGrafter"/>
</dbReference>
<dbReference type="Gene3D" id="1.10.10.10">
    <property type="entry name" value="Winged helix-like DNA-binding domain superfamily/Winged helix DNA-binding domain"/>
    <property type="match status" value="1"/>
</dbReference>
<keyword evidence="5" id="KW-0963">Cytoplasm</keyword>
<keyword evidence="9" id="KW-0805">Transcription regulation</keyword>
<dbReference type="GO" id="GO:1900376">
    <property type="term" value="P:regulation of secondary metabolite biosynthetic process"/>
    <property type="evidence" value="ECO:0007669"/>
    <property type="project" value="TreeGrafter"/>
</dbReference>
<gene>
    <name evidence="13" type="ORF">HMPREF9151_02224</name>
</gene>
<dbReference type="SUPFAM" id="SSF46785">
    <property type="entry name" value="Winged helix' DNA-binding domain"/>
    <property type="match status" value="1"/>
</dbReference>
<dbReference type="InterPro" id="IPR036388">
    <property type="entry name" value="WH-like_DNA-bd_sf"/>
</dbReference>
<keyword evidence="7 12" id="KW-0479">Metal-binding</keyword>
<dbReference type="HOGENOM" id="CLU_096072_3_0_10"/>
<sequence>MEKGIKDRVKKALDTYLEANNLRKTPERYAVLNAIYNAKGHLSLDDLEVCVEKEYFRVSRATLYNTIRLFMKLGLVVRHRFSSGTLYEARKDNDNHCHQVCTICGKITEVHLPEVAQMFEEIKLKRFHKNGYIFYIHGICTTCRIKQSRLKNDKKRKKQEK</sequence>
<evidence type="ECO:0000256" key="5">
    <source>
        <dbReference type="ARBA" id="ARBA00022490"/>
    </source>
</evidence>
<dbReference type="Gene3D" id="3.30.1490.190">
    <property type="match status" value="1"/>
</dbReference>
<keyword evidence="11" id="KW-0804">Transcription</keyword>
<reference evidence="13 14" key="1">
    <citation type="submission" date="2012-05" db="EMBL/GenBank/DDBJ databases">
        <authorList>
            <person name="Weinstock G."/>
            <person name="Sodergren E."/>
            <person name="Lobos E.A."/>
            <person name="Fulton L."/>
            <person name="Fulton R."/>
            <person name="Courtney L."/>
            <person name="Fronick C."/>
            <person name="O'Laughlin M."/>
            <person name="Godfrey J."/>
            <person name="Wilson R.M."/>
            <person name="Miner T."/>
            <person name="Farmer C."/>
            <person name="Delehaunty K."/>
            <person name="Cordes M."/>
            <person name="Minx P."/>
            <person name="Tomlinson C."/>
            <person name="Chen J."/>
            <person name="Wollam A."/>
            <person name="Pepin K.H."/>
            <person name="Bhonagiri V."/>
            <person name="Zhang X."/>
            <person name="Suruliraj S."/>
            <person name="Warren W."/>
            <person name="Mitreva M."/>
            <person name="Mardis E.R."/>
            <person name="Wilson R.K."/>
        </authorList>
    </citation>
    <scope>NUCLEOTIDE SEQUENCE [LARGE SCALE GENOMIC DNA]</scope>
    <source>
        <strain evidence="13 14">F0055</strain>
    </source>
</reference>
<comment type="cofactor">
    <cofactor evidence="12">
        <name>Zn(2+)</name>
        <dbReference type="ChEBI" id="CHEBI:29105"/>
    </cofactor>
    <text evidence="12">Binds 1 zinc ion per subunit.</text>
</comment>
<feature type="binding site" evidence="12">
    <location>
        <position position="140"/>
    </location>
    <ligand>
        <name>Zn(2+)</name>
        <dbReference type="ChEBI" id="CHEBI:29105"/>
    </ligand>
</feature>
<evidence type="ECO:0000256" key="4">
    <source>
        <dbReference type="ARBA" id="ARBA00020910"/>
    </source>
</evidence>
<proteinExistence type="inferred from homology"/>
<evidence type="ECO:0000256" key="11">
    <source>
        <dbReference type="ARBA" id="ARBA00023163"/>
    </source>
</evidence>
<keyword evidence="8 12" id="KW-0862">Zinc</keyword>
<dbReference type="STRING" id="1127699.HMPREF9151_02224"/>